<dbReference type="Proteomes" id="UP001341444">
    <property type="component" value="Unassembled WGS sequence"/>
</dbReference>
<dbReference type="CDD" id="cd02549">
    <property type="entry name" value="Peptidase_C39A"/>
    <property type="match status" value="1"/>
</dbReference>
<dbReference type="RefSeq" id="WP_083953216.1">
    <property type="nucleotide sequence ID" value="NZ_JARMAB010000014.1"/>
</dbReference>
<sequence>MKNLIFTILLAVLIVCAADKRFINTGKPIIQQVSKETASTSPILKTTKVHTQAKVLKAPKQKVSKKLAVKSLPRRNPSAHSAKAANRTELLNVPLYNQMSSPRLYNGCEVTSLAMVLNYNGYHVTKNELAETIHTVPLYYQNGENGNPNEGFVGNMQDGPGLGVYHGPILKLAQKYAGKKAVDLTGSPFSKILKQIDQNHPVWIITTSTFAPVSNFRSWKTPEGLIQISFSMHSVVITGYDQKHIYINNPYGIKNQRVDRQSFIKAWDQMGKQAITITRHP</sequence>
<dbReference type="PANTHER" id="PTHR37806:SF1">
    <property type="entry name" value="PEPTIDASE C39-LIKE DOMAIN-CONTAINING PROTEIN"/>
    <property type="match status" value="1"/>
</dbReference>
<accession>A0ABU6MJA5</accession>
<keyword evidence="3" id="KW-1185">Reference proteome</keyword>
<dbReference type="PIRSF" id="PIRSF032442">
    <property type="entry name" value="UCP032442"/>
    <property type="match status" value="1"/>
</dbReference>
<feature type="domain" description="Peptidase C39-like" evidence="1">
    <location>
        <begin position="91"/>
        <end position="251"/>
    </location>
</feature>
<proteinExistence type="predicted"/>
<organism evidence="2 3">
    <name type="scientific">Heyndrickxia acidicola</name>
    <dbReference type="NCBI Taxonomy" id="209389"/>
    <lineage>
        <taxon>Bacteria</taxon>
        <taxon>Bacillati</taxon>
        <taxon>Bacillota</taxon>
        <taxon>Bacilli</taxon>
        <taxon>Bacillales</taxon>
        <taxon>Bacillaceae</taxon>
        <taxon>Heyndrickxia</taxon>
    </lineage>
</organism>
<dbReference type="InterPro" id="IPR039563">
    <property type="entry name" value="Peptidase_C39_single_dom"/>
</dbReference>
<name>A0ABU6MJA5_9BACI</name>
<dbReference type="InterPro" id="IPR039564">
    <property type="entry name" value="Peptidase_C39-like"/>
</dbReference>
<dbReference type="Pfam" id="PF13529">
    <property type="entry name" value="Peptidase_C39_2"/>
    <property type="match status" value="1"/>
</dbReference>
<dbReference type="InterPro" id="IPR016997">
    <property type="entry name" value="UCP032442"/>
</dbReference>
<evidence type="ECO:0000313" key="3">
    <source>
        <dbReference type="Proteomes" id="UP001341444"/>
    </source>
</evidence>
<dbReference type="InterPro" id="IPR038765">
    <property type="entry name" value="Papain-like_cys_pep_sf"/>
</dbReference>
<dbReference type="Gene3D" id="3.90.70.10">
    <property type="entry name" value="Cysteine proteinases"/>
    <property type="match status" value="1"/>
</dbReference>
<dbReference type="PANTHER" id="PTHR37806">
    <property type="entry name" value="LMO0724 PROTEIN"/>
    <property type="match status" value="1"/>
</dbReference>
<dbReference type="EMBL" id="JARMAB010000014">
    <property type="protein sequence ID" value="MED1203743.1"/>
    <property type="molecule type" value="Genomic_DNA"/>
</dbReference>
<gene>
    <name evidence="2" type="ORF">P4T90_11760</name>
</gene>
<comment type="caution">
    <text evidence="2">The sequence shown here is derived from an EMBL/GenBank/DDBJ whole genome shotgun (WGS) entry which is preliminary data.</text>
</comment>
<protein>
    <submittedName>
        <fullName evidence="2">C39 family peptidase</fullName>
    </submittedName>
</protein>
<evidence type="ECO:0000313" key="2">
    <source>
        <dbReference type="EMBL" id="MED1203743.1"/>
    </source>
</evidence>
<reference evidence="2 3" key="1">
    <citation type="submission" date="2023-03" db="EMBL/GenBank/DDBJ databases">
        <title>Bacillus Genome Sequencing.</title>
        <authorList>
            <person name="Dunlap C."/>
        </authorList>
    </citation>
    <scope>NUCLEOTIDE SEQUENCE [LARGE SCALE GENOMIC DNA]</scope>
    <source>
        <strain evidence="2 3">B-23453</strain>
    </source>
</reference>
<dbReference type="SUPFAM" id="SSF54001">
    <property type="entry name" value="Cysteine proteinases"/>
    <property type="match status" value="1"/>
</dbReference>
<evidence type="ECO:0000259" key="1">
    <source>
        <dbReference type="Pfam" id="PF13529"/>
    </source>
</evidence>